<evidence type="ECO:0000313" key="2">
    <source>
        <dbReference type="Proteomes" id="UP000829398"/>
    </source>
</evidence>
<gene>
    <name evidence="1" type="ORF">KPL71_011014</name>
</gene>
<keyword evidence="2" id="KW-1185">Reference proteome</keyword>
<accession>A0ACB8MSM7</accession>
<dbReference type="Proteomes" id="UP000829398">
    <property type="component" value="Chromosome 3"/>
</dbReference>
<organism evidence="1 2">
    <name type="scientific">Citrus sinensis</name>
    <name type="common">Sweet orange</name>
    <name type="synonym">Citrus aurantium var. sinensis</name>
    <dbReference type="NCBI Taxonomy" id="2711"/>
    <lineage>
        <taxon>Eukaryota</taxon>
        <taxon>Viridiplantae</taxon>
        <taxon>Streptophyta</taxon>
        <taxon>Embryophyta</taxon>
        <taxon>Tracheophyta</taxon>
        <taxon>Spermatophyta</taxon>
        <taxon>Magnoliopsida</taxon>
        <taxon>eudicotyledons</taxon>
        <taxon>Gunneridae</taxon>
        <taxon>Pentapetalae</taxon>
        <taxon>rosids</taxon>
        <taxon>malvids</taxon>
        <taxon>Sapindales</taxon>
        <taxon>Rutaceae</taxon>
        <taxon>Aurantioideae</taxon>
        <taxon>Citrus</taxon>
    </lineage>
</organism>
<dbReference type="EMBL" id="CM039172">
    <property type="protein sequence ID" value="KAH9788928.1"/>
    <property type="molecule type" value="Genomic_DNA"/>
</dbReference>
<proteinExistence type="predicted"/>
<protein>
    <submittedName>
        <fullName evidence="1">Mannan endo-1,4-beta-mannosidase</fullName>
    </submittedName>
</protein>
<comment type="caution">
    <text evidence="1">The sequence shown here is derived from an EMBL/GenBank/DDBJ whole genome shotgun (WGS) entry which is preliminary data.</text>
</comment>
<reference evidence="2" key="1">
    <citation type="journal article" date="2023" name="Hortic. Res.">
        <title>A chromosome-level phased genome enabling allele-level studies in sweet orange: a case study on citrus Huanglongbing tolerance.</title>
        <authorList>
            <person name="Wu B."/>
            <person name="Yu Q."/>
            <person name="Deng Z."/>
            <person name="Duan Y."/>
            <person name="Luo F."/>
            <person name="Gmitter F. Jr."/>
        </authorList>
    </citation>
    <scope>NUCLEOTIDE SEQUENCE [LARGE SCALE GENOMIC DNA]</scope>
    <source>
        <strain evidence="2">cv. Valencia</strain>
    </source>
</reference>
<sequence length="538" mass="60723">MLEKSLQAIFLLSLVSFTYSFPLSTSKRWIINAATGQRVKLACVNWPAHLQPMLAEGLDKKPLGEIVAAVVKMHFNCVRLTWSTFMFTRPNYGHISVSQTLDSLDLKEAKQGISKNNPFILNMTHIQACEAVVGELGAQGIMVLLDNHISKPDWCCSNTDGNGFFGDRYFDPNEWMKGLSFVADRFKEKRQVVAISLRNELRGPRQNEPDWYKYISEGARVVHKRNPHVLVFVSGLNFDLDLSFLQKRPLALDLDNKLVYEIHWYSFSQDQNMWKTQPTNIVCNKVTQSFINRAVFLTTCKNPAPLVLSEFGFDQREVNLADNLYMTCLMAYAAETDLDWALWALQGSYYLRGGLKGAEETFGALDSTWQHPRNPNFLERLRFLQTKTHVPTTSRTRTSYIIFHPLSGNCVNANARNELYASNRGPFSRWSYGGDGTPIRLMDRSLCLKVVGDGLPPMLSNDCQSKQSAWSLVSSSKLHLATKDDEHGGELVCLQVSPTNSSQVVTTKCICIGEDSSCMQNPQSQWFKLVLTNVLSLA</sequence>
<evidence type="ECO:0000313" key="1">
    <source>
        <dbReference type="EMBL" id="KAH9788928.1"/>
    </source>
</evidence>
<name>A0ACB8MSM7_CITSI</name>